<feature type="compositionally biased region" description="Gly residues" evidence="1">
    <location>
        <begin position="12"/>
        <end position="35"/>
    </location>
</feature>
<keyword evidence="4" id="KW-1185">Reference proteome</keyword>
<reference evidence="3" key="2">
    <citation type="submission" date="2020-05" db="UniProtKB">
        <authorList>
            <consortium name="EnsemblMetazoa"/>
        </authorList>
    </citation>
    <scope>IDENTIFICATION</scope>
</reference>
<dbReference type="AlphaFoldDB" id="A0A084VB92"/>
<dbReference type="EnsemblMetazoa" id="ASIC001377-RA">
    <property type="protein sequence ID" value="ASIC001377-PA"/>
    <property type="gene ID" value="ASIC001377"/>
</dbReference>
<sequence>MSLTAKKPPILGPGGGLWVRRYGGGGNASGSGGGYDSRTSSRYESDSRYSRHDGCNDSYKRNNSSKLVLRYGGGGNASGSGGGYDSRNSSRYESDSRYSRHDGCNDSYKRNNSSKYEVSSSLPSDE</sequence>
<evidence type="ECO:0000313" key="4">
    <source>
        <dbReference type="Proteomes" id="UP000030765"/>
    </source>
</evidence>
<feature type="region of interest" description="Disordered" evidence="1">
    <location>
        <begin position="1"/>
        <end position="126"/>
    </location>
</feature>
<dbReference type="EMBL" id="ATLV01006092">
    <property type="status" value="NOT_ANNOTATED_CDS"/>
    <property type="molecule type" value="Genomic_DNA"/>
</dbReference>
<reference evidence="2 4" key="1">
    <citation type="journal article" date="2014" name="BMC Genomics">
        <title>Genome sequence of Anopheles sinensis provides insight into genetics basis of mosquito competence for malaria parasites.</title>
        <authorList>
            <person name="Zhou D."/>
            <person name="Zhang D."/>
            <person name="Ding G."/>
            <person name="Shi L."/>
            <person name="Hou Q."/>
            <person name="Ye Y."/>
            <person name="Xu Y."/>
            <person name="Zhou H."/>
            <person name="Xiong C."/>
            <person name="Li S."/>
            <person name="Yu J."/>
            <person name="Hong S."/>
            <person name="Yu X."/>
            <person name="Zou P."/>
            <person name="Chen C."/>
            <person name="Chang X."/>
            <person name="Wang W."/>
            <person name="Lv Y."/>
            <person name="Sun Y."/>
            <person name="Ma L."/>
            <person name="Shen B."/>
            <person name="Zhu C."/>
        </authorList>
    </citation>
    <scope>NUCLEOTIDE SEQUENCE [LARGE SCALE GENOMIC DNA]</scope>
</reference>
<gene>
    <name evidence="2" type="ORF">ZHAS_00001377</name>
</gene>
<protein>
    <submittedName>
        <fullName evidence="2 3">Uncharacterized protein</fullName>
    </submittedName>
</protein>
<feature type="compositionally biased region" description="Basic and acidic residues" evidence="1">
    <location>
        <begin position="88"/>
        <end position="109"/>
    </location>
</feature>
<dbReference type="Proteomes" id="UP000030765">
    <property type="component" value="Unassembled WGS sequence"/>
</dbReference>
<organism evidence="2">
    <name type="scientific">Anopheles sinensis</name>
    <name type="common">Mosquito</name>
    <dbReference type="NCBI Taxonomy" id="74873"/>
    <lineage>
        <taxon>Eukaryota</taxon>
        <taxon>Metazoa</taxon>
        <taxon>Ecdysozoa</taxon>
        <taxon>Arthropoda</taxon>
        <taxon>Hexapoda</taxon>
        <taxon>Insecta</taxon>
        <taxon>Pterygota</taxon>
        <taxon>Neoptera</taxon>
        <taxon>Endopterygota</taxon>
        <taxon>Diptera</taxon>
        <taxon>Nematocera</taxon>
        <taxon>Culicoidea</taxon>
        <taxon>Culicidae</taxon>
        <taxon>Anophelinae</taxon>
        <taxon>Anopheles</taxon>
    </lineage>
</organism>
<evidence type="ECO:0000313" key="3">
    <source>
        <dbReference type="EnsemblMetazoa" id="ASIC001377-PA"/>
    </source>
</evidence>
<dbReference type="EMBL" id="KE524338">
    <property type="protein sequence ID" value="KFB35236.1"/>
    <property type="molecule type" value="Genomic_DNA"/>
</dbReference>
<feature type="compositionally biased region" description="Basic and acidic residues" evidence="1">
    <location>
        <begin position="39"/>
        <end position="60"/>
    </location>
</feature>
<accession>A0A084VB92</accession>
<name>A0A084VB92_ANOSI</name>
<evidence type="ECO:0000313" key="2">
    <source>
        <dbReference type="EMBL" id="KFB35236.1"/>
    </source>
</evidence>
<dbReference type="STRING" id="74873.A0A084VB92"/>
<evidence type="ECO:0000256" key="1">
    <source>
        <dbReference type="SAM" id="MobiDB-lite"/>
    </source>
</evidence>
<dbReference type="VEuPathDB" id="VectorBase:ASIC001377"/>
<feature type="compositionally biased region" description="Gly residues" evidence="1">
    <location>
        <begin position="71"/>
        <end position="84"/>
    </location>
</feature>
<feature type="compositionally biased region" description="Polar residues" evidence="1">
    <location>
        <begin position="110"/>
        <end position="126"/>
    </location>
</feature>
<proteinExistence type="predicted"/>